<dbReference type="Proteomes" id="UP000269374">
    <property type="component" value="Chromosome"/>
</dbReference>
<evidence type="ECO:0000313" key="2">
    <source>
        <dbReference type="Proteomes" id="UP000269374"/>
    </source>
</evidence>
<evidence type="ECO:0000313" key="1">
    <source>
        <dbReference type="EMBL" id="AYF99782.1"/>
    </source>
</evidence>
<dbReference type="KEGG" id="lact:D7I46_00975"/>
<name>A0A387B7X5_9LACT</name>
<dbReference type="AlphaFoldDB" id="A0A387B7X5"/>
<sequence>MFEPTYQSYVKPLKIRTDAKLWTTLDLERKINIVASWIELIENQHVKLMHIDDGTSDFAENLAKVLTCPLEDLLD</sequence>
<proteinExistence type="predicted"/>
<reference evidence="1 2" key="1">
    <citation type="submission" date="2018-09" db="EMBL/GenBank/DDBJ databases">
        <title>Genome sequencing of strain 1JSPR-7.</title>
        <authorList>
            <person name="Heo J."/>
            <person name="Kim S.-J."/>
            <person name="Kwon S.-W."/>
        </authorList>
    </citation>
    <scope>NUCLEOTIDE SEQUENCE [LARGE SCALE GENOMIC DNA]</scope>
    <source>
        <strain evidence="1 2">1JSPR-7</strain>
    </source>
</reference>
<protein>
    <submittedName>
        <fullName evidence="1">Uncharacterized protein</fullName>
    </submittedName>
</protein>
<gene>
    <name evidence="1" type="ORF">D7I46_00975</name>
</gene>
<organism evidence="1 2">
    <name type="scientific">Lactococcus allomyrinae</name>
    <dbReference type="NCBI Taxonomy" id="2419773"/>
    <lineage>
        <taxon>Bacteria</taxon>
        <taxon>Bacillati</taxon>
        <taxon>Bacillota</taxon>
        <taxon>Bacilli</taxon>
        <taxon>Lactobacillales</taxon>
        <taxon>Streptococcaceae</taxon>
        <taxon>Lactococcus</taxon>
    </lineage>
</organism>
<keyword evidence="2" id="KW-1185">Reference proteome</keyword>
<accession>A0A387B7X5</accession>
<dbReference type="EMBL" id="CP032627">
    <property type="protein sequence ID" value="AYF99782.1"/>
    <property type="molecule type" value="Genomic_DNA"/>
</dbReference>